<dbReference type="PANTHER" id="PTHR20963">
    <property type="entry name" value="MULTIPLE INOSITOL POLYPHOSPHATE PHOSPHATASE-RELATED"/>
    <property type="match status" value="1"/>
</dbReference>
<feature type="compositionally biased region" description="Polar residues" evidence="4">
    <location>
        <begin position="268"/>
        <end position="277"/>
    </location>
</feature>
<feature type="compositionally biased region" description="Low complexity" evidence="4">
    <location>
        <begin position="67"/>
        <end position="83"/>
    </location>
</feature>
<dbReference type="GO" id="GO:0052745">
    <property type="term" value="F:inositol phosphate phosphatase activity"/>
    <property type="evidence" value="ECO:0007669"/>
    <property type="project" value="TreeGrafter"/>
</dbReference>
<dbReference type="AlphaFoldDB" id="A0AAW1UZ99"/>
<dbReference type="InterPro" id="IPR029033">
    <property type="entry name" value="His_PPase_superfam"/>
</dbReference>
<feature type="compositionally biased region" description="Polar residues" evidence="4">
    <location>
        <begin position="176"/>
        <end position="194"/>
    </location>
</feature>
<feature type="compositionally biased region" description="Basic and acidic residues" evidence="4">
    <location>
        <begin position="84"/>
        <end position="106"/>
    </location>
</feature>
<dbReference type="SUPFAM" id="SSF53254">
    <property type="entry name" value="Phosphoglycerate mutase-like"/>
    <property type="match status" value="1"/>
</dbReference>
<dbReference type="EMBL" id="JARQZJ010000095">
    <property type="protein sequence ID" value="KAK9885332.1"/>
    <property type="molecule type" value="Genomic_DNA"/>
</dbReference>
<protein>
    <submittedName>
        <fullName evidence="6">Uncharacterized protein</fullName>
    </submittedName>
</protein>
<comment type="subcellular location">
    <subcellularLocation>
        <location evidence="1">Membrane</location>
    </subcellularLocation>
</comment>
<proteinExistence type="predicted"/>
<feature type="compositionally biased region" description="Low complexity" evidence="4">
    <location>
        <begin position="148"/>
        <end position="164"/>
    </location>
</feature>
<evidence type="ECO:0000313" key="7">
    <source>
        <dbReference type="Proteomes" id="UP001431783"/>
    </source>
</evidence>
<comment type="caution">
    <text evidence="6">The sequence shown here is derived from an EMBL/GenBank/DDBJ whole genome shotgun (WGS) entry which is preliminary data.</text>
</comment>
<evidence type="ECO:0000256" key="5">
    <source>
        <dbReference type="SAM" id="SignalP"/>
    </source>
</evidence>
<feature type="compositionally biased region" description="Basic and acidic residues" evidence="4">
    <location>
        <begin position="120"/>
        <end position="130"/>
    </location>
</feature>
<keyword evidence="2 5" id="KW-0732">Signal</keyword>
<evidence type="ECO:0000313" key="6">
    <source>
        <dbReference type="EMBL" id="KAK9885332.1"/>
    </source>
</evidence>
<gene>
    <name evidence="6" type="ORF">WA026_010832</name>
</gene>
<reference evidence="6 7" key="1">
    <citation type="submission" date="2023-03" db="EMBL/GenBank/DDBJ databases">
        <title>Genome insight into feeding habits of ladybird beetles.</title>
        <authorList>
            <person name="Li H.-S."/>
            <person name="Huang Y.-H."/>
            <person name="Pang H."/>
        </authorList>
    </citation>
    <scope>NUCLEOTIDE SEQUENCE [LARGE SCALE GENOMIC DNA]</scope>
    <source>
        <strain evidence="6">SYSU_2023b</strain>
        <tissue evidence="6">Whole body</tissue>
    </source>
</reference>
<dbReference type="GO" id="GO:0016020">
    <property type="term" value="C:membrane"/>
    <property type="evidence" value="ECO:0007669"/>
    <property type="project" value="UniProtKB-SubCell"/>
</dbReference>
<feature type="region of interest" description="Disordered" evidence="4">
    <location>
        <begin position="25"/>
        <end position="277"/>
    </location>
</feature>
<name>A0AAW1UZ99_9CUCU</name>
<evidence type="ECO:0000256" key="4">
    <source>
        <dbReference type="SAM" id="MobiDB-lite"/>
    </source>
</evidence>
<keyword evidence="3" id="KW-0472">Membrane</keyword>
<dbReference type="PANTHER" id="PTHR20963:SF8">
    <property type="entry name" value="MULTIPLE INOSITOL POLYPHOSPHATE PHOSPHATASE 1"/>
    <property type="match status" value="1"/>
</dbReference>
<keyword evidence="7" id="KW-1185">Reference proteome</keyword>
<dbReference type="GO" id="GO:0003993">
    <property type="term" value="F:acid phosphatase activity"/>
    <property type="evidence" value="ECO:0007669"/>
    <property type="project" value="TreeGrafter"/>
</dbReference>
<evidence type="ECO:0000256" key="2">
    <source>
        <dbReference type="ARBA" id="ARBA00022729"/>
    </source>
</evidence>
<evidence type="ECO:0000256" key="1">
    <source>
        <dbReference type="ARBA" id="ARBA00004370"/>
    </source>
</evidence>
<feature type="chain" id="PRO_5043867284" evidence="5">
    <location>
        <begin position="23"/>
        <end position="579"/>
    </location>
</feature>
<accession>A0AAW1UZ99</accession>
<feature type="compositionally biased region" description="Polar residues" evidence="4">
    <location>
        <begin position="25"/>
        <end position="56"/>
    </location>
</feature>
<organism evidence="6 7">
    <name type="scientific">Henosepilachna vigintioctopunctata</name>
    <dbReference type="NCBI Taxonomy" id="420089"/>
    <lineage>
        <taxon>Eukaryota</taxon>
        <taxon>Metazoa</taxon>
        <taxon>Ecdysozoa</taxon>
        <taxon>Arthropoda</taxon>
        <taxon>Hexapoda</taxon>
        <taxon>Insecta</taxon>
        <taxon>Pterygota</taxon>
        <taxon>Neoptera</taxon>
        <taxon>Endopterygota</taxon>
        <taxon>Coleoptera</taxon>
        <taxon>Polyphaga</taxon>
        <taxon>Cucujiformia</taxon>
        <taxon>Coccinelloidea</taxon>
        <taxon>Coccinellidae</taxon>
        <taxon>Epilachninae</taxon>
        <taxon>Epilachnini</taxon>
        <taxon>Henosepilachna</taxon>
    </lineage>
</organism>
<dbReference type="Gene3D" id="3.40.50.1240">
    <property type="entry name" value="Phosphoglycerate mutase-like"/>
    <property type="match status" value="1"/>
</dbReference>
<feature type="compositionally biased region" description="Low complexity" evidence="4">
    <location>
        <begin position="195"/>
        <end position="259"/>
    </location>
</feature>
<evidence type="ECO:0000256" key="3">
    <source>
        <dbReference type="ARBA" id="ARBA00023136"/>
    </source>
</evidence>
<dbReference type="Proteomes" id="UP001431783">
    <property type="component" value="Unassembled WGS sequence"/>
</dbReference>
<feature type="signal peptide" evidence="5">
    <location>
        <begin position="1"/>
        <end position="22"/>
    </location>
</feature>
<sequence>MKPPTKSISICLFLLTVKANMAQNPFYGNQTPPPYDQNSRQSNDPNNYDRYNSDTNVRYDPNNRYGNDPYNRNNDTYNRYNDPYNRREDQNRYNDPYYNRHNESNRYNDPYYNRQNDSNRYNDHHYRYNDSNRYNDPNNRYNQDPNSRYNQDNRYNQDQYNRYNVSNRPYDLGSDLNPNFRNTDRYNTQYNQDGRYNNRYNNSNSNYNPYNQDPSNRYNSNRNNDPNNRYNDPNNRYNDPNNRYNQDNRNNQFNQGNRPYDSGFGNPYQGSNSNQNDPNDNCCEEYCYRTDENPVLHFASKTAYQIVYGKRANQDIPECTPVQIWSINRQGTTLPTDQEIRRLKGLENLRMEILKNYDDRRSFPYKGRLCNQDLDLLRRWRWNDTLGATKEKVLTTQGIEDAKFLARRFKSKFGNLLNQQYRENYYNFQYDTSDYKTHDTYQAYIEGLFDLNKSFMVHANTDMSERTLPPGYCKTWSREVENNNRTYSEYERFKLRPDYMQMVRDVYKKLGFRYTLNEAIVRDMYDMCRYEKAWYLNDPSPWCSVFTRKQLELLEYAEDLQDYYYSGYGREQNAKVGCL</sequence>
<feature type="compositionally biased region" description="Polar residues" evidence="4">
    <location>
        <begin position="131"/>
        <end position="147"/>
    </location>
</feature>